<dbReference type="InterPro" id="IPR006542">
    <property type="entry name" value="DUF1093"/>
</dbReference>
<dbReference type="RefSeq" id="WP_055331161.1">
    <property type="nucleotide sequence ID" value="NZ_BDJI01000002.1"/>
</dbReference>
<dbReference type="InterPro" id="IPR036166">
    <property type="entry name" value="YxeA-like_sf"/>
</dbReference>
<evidence type="ECO:0000313" key="4">
    <source>
        <dbReference type="Proteomes" id="UP000032811"/>
    </source>
</evidence>
<proteinExistence type="predicted"/>
<dbReference type="PANTHER" id="PTHR36433:SF2">
    <property type="entry name" value="YXEA FAMILY PROTEIN"/>
    <property type="match status" value="1"/>
</dbReference>
<gene>
    <name evidence="3" type="primary">yxeA</name>
    <name evidence="2" type="ORF">ATCC9714_24941</name>
    <name evidence="3" type="ORF">UMC4404_21421</name>
</gene>
<organism evidence="3 5">
    <name type="scientific">Paraclostridium sordellii</name>
    <name type="common">Clostridium sordellii</name>
    <dbReference type="NCBI Taxonomy" id="1505"/>
    <lineage>
        <taxon>Bacteria</taxon>
        <taxon>Bacillati</taxon>
        <taxon>Bacillota</taxon>
        <taxon>Clostridia</taxon>
        <taxon>Peptostreptococcales</taxon>
        <taxon>Peptostreptococcaceae</taxon>
        <taxon>Paraclostridium</taxon>
    </lineage>
</organism>
<keyword evidence="1" id="KW-0472">Membrane</keyword>
<name>A0A9P1P825_PARSO</name>
<dbReference type="SUPFAM" id="SSF159121">
    <property type="entry name" value="BC4932-like"/>
    <property type="match status" value="1"/>
</dbReference>
<reference evidence="3" key="1">
    <citation type="submission" date="2015-01" db="EMBL/GenBank/DDBJ databases">
        <authorList>
            <person name="Aslett M.A."/>
            <person name="De Silva N."/>
        </authorList>
    </citation>
    <scope>NUCLEOTIDE SEQUENCE</scope>
    <source>
        <strain evidence="2 4">ATCC9714</strain>
        <strain evidence="3">UMC4404</strain>
    </source>
</reference>
<reference evidence="5" key="2">
    <citation type="submission" date="2015-01" db="EMBL/GenBank/DDBJ databases">
        <authorList>
            <person name="Aslett A.Martin."/>
            <person name="De Silva Nishadi"/>
        </authorList>
    </citation>
    <scope>NUCLEOTIDE SEQUENCE [LARGE SCALE GENOMIC DNA]</scope>
    <source>
        <strain evidence="5">UMC4404</strain>
    </source>
</reference>
<dbReference type="Gene3D" id="2.40.50.480">
    <property type="match status" value="1"/>
</dbReference>
<dbReference type="EMBL" id="LN679998">
    <property type="protein sequence ID" value="CEJ74606.1"/>
    <property type="molecule type" value="Genomic_DNA"/>
</dbReference>
<keyword evidence="1" id="KW-0812">Transmembrane</keyword>
<sequence length="137" mass="15805">MKKEYRNLKKFIGISCMVIVVLVIFTGIKINSDPLFLDKIRTSILTDEYFTKIEKDGVVDKDREKEDSTWKYKYDIQAYNKNGKAIKVSFYAEKNLRKGAYLKLNVQGGKDKNGVYSISSYEEVNETSLPSVVKKKL</sequence>
<dbReference type="PANTHER" id="PTHR36433">
    <property type="entry name" value="HYPOTHETICAL CYTOSOLIC PROTEIN"/>
    <property type="match status" value="1"/>
</dbReference>
<evidence type="ECO:0000313" key="3">
    <source>
        <dbReference type="EMBL" id="CEN31559.1"/>
    </source>
</evidence>
<keyword evidence="1" id="KW-1133">Transmembrane helix</keyword>
<dbReference type="Proteomes" id="UP000049685">
    <property type="component" value="Unassembled WGS sequence"/>
</dbReference>
<evidence type="ECO:0000313" key="2">
    <source>
        <dbReference type="EMBL" id="CEJ74606.1"/>
    </source>
</evidence>
<evidence type="ECO:0000256" key="1">
    <source>
        <dbReference type="SAM" id="Phobius"/>
    </source>
</evidence>
<dbReference type="Pfam" id="PF06486">
    <property type="entry name" value="DUF1093"/>
    <property type="match status" value="1"/>
</dbReference>
<keyword evidence="4" id="KW-1185">Reference proteome</keyword>
<dbReference type="AlphaFoldDB" id="A0A9P1P825"/>
<evidence type="ECO:0000313" key="5">
    <source>
        <dbReference type="Proteomes" id="UP000049685"/>
    </source>
</evidence>
<dbReference type="NCBIfam" id="TIGR01655">
    <property type="entry name" value="yxeA_fam"/>
    <property type="match status" value="1"/>
</dbReference>
<dbReference type="GeneID" id="97538322"/>
<feature type="transmembrane region" description="Helical" evidence="1">
    <location>
        <begin position="12"/>
        <end position="30"/>
    </location>
</feature>
<dbReference type="Proteomes" id="UP000032811">
    <property type="component" value="Chromosome 1"/>
</dbReference>
<dbReference type="EMBL" id="CDNY01000024">
    <property type="protein sequence ID" value="CEN31559.1"/>
    <property type="molecule type" value="Genomic_DNA"/>
</dbReference>
<accession>A0A9P1P825</accession>
<protein>
    <submittedName>
        <fullName evidence="3">Uncharacterized protein conserved in bacteria</fullName>
    </submittedName>
</protein>